<dbReference type="Proteomes" id="UP001283361">
    <property type="component" value="Unassembled WGS sequence"/>
</dbReference>
<proteinExistence type="predicted"/>
<evidence type="ECO:0000313" key="2">
    <source>
        <dbReference type="Proteomes" id="UP001283361"/>
    </source>
</evidence>
<reference evidence="1" key="1">
    <citation type="journal article" date="2023" name="G3 (Bethesda)">
        <title>A reference genome for the long-term kleptoplast-retaining sea slug Elysia crispata morphotype clarki.</title>
        <authorList>
            <person name="Eastman K.E."/>
            <person name="Pendleton A.L."/>
            <person name="Shaikh M.A."/>
            <person name="Suttiyut T."/>
            <person name="Ogas R."/>
            <person name="Tomko P."/>
            <person name="Gavelis G."/>
            <person name="Widhalm J.R."/>
            <person name="Wisecaver J.H."/>
        </authorList>
    </citation>
    <scope>NUCLEOTIDE SEQUENCE</scope>
    <source>
        <strain evidence="1">ECLA1</strain>
    </source>
</reference>
<protein>
    <submittedName>
        <fullName evidence="1">Uncharacterized protein</fullName>
    </submittedName>
</protein>
<comment type="caution">
    <text evidence="1">The sequence shown here is derived from an EMBL/GenBank/DDBJ whole genome shotgun (WGS) entry which is preliminary data.</text>
</comment>
<dbReference type="EMBL" id="JAWDGP010001090">
    <property type="protein sequence ID" value="KAK3794836.1"/>
    <property type="molecule type" value="Genomic_DNA"/>
</dbReference>
<sequence>MKIKRSLYLVKPIVLPLKKNRIQVYKPRTNQNSSTIMKTALIPICVLGFVALLAITAEALGRLDDGKYACVNLKDFEPCEGFPDENFPICDYCHLGFYGHCWETSLQVRNCPTVYDNSGRWRRLVYDPTIKACAERSPDCRIEE</sequence>
<organism evidence="1 2">
    <name type="scientific">Elysia crispata</name>
    <name type="common">lettuce slug</name>
    <dbReference type="NCBI Taxonomy" id="231223"/>
    <lineage>
        <taxon>Eukaryota</taxon>
        <taxon>Metazoa</taxon>
        <taxon>Spiralia</taxon>
        <taxon>Lophotrochozoa</taxon>
        <taxon>Mollusca</taxon>
        <taxon>Gastropoda</taxon>
        <taxon>Heterobranchia</taxon>
        <taxon>Euthyneura</taxon>
        <taxon>Panpulmonata</taxon>
        <taxon>Sacoglossa</taxon>
        <taxon>Placobranchoidea</taxon>
        <taxon>Plakobranchidae</taxon>
        <taxon>Elysia</taxon>
    </lineage>
</organism>
<keyword evidence="2" id="KW-1185">Reference proteome</keyword>
<accession>A0AAE1E5D5</accession>
<name>A0AAE1E5D5_9GAST</name>
<gene>
    <name evidence="1" type="ORF">RRG08_017322</name>
</gene>
<dbReference type="AlphaFoldDB" id="A0AAE1E5D5"/>
<evidence type="ECO:0000313" key="1">
    <source>
        <dbReference type="EMBL" id="KAK3794836.1"/>
    </source>
</evidence>